<dbReference type="Pfam" id="PF00346">
    <property type="entry name" value="Complex1_49kDa"/>
    <property type="match status" value="1"/>
</dbReference>
<evidence type="ECO:0000313" key="6">
    <source>
        <dbReference type="Proteomes" id="UP000077066"/>
    </source>
</evidence>
<gene>
    <name evidence="5" type="primary">hycE_1</name>
    <name evidence="5" type="ORF">MBFIL_03520</name>
</gene>
<evidence type="ECO:0000259" key="4">
    <source>
        <dbReference type="Pfam" id="PF00346"/>
    </source>
</evidence>
<keyword evidence="3" id="KW-0813">Transport</keyword>
<feature type="binding site" evidence="2">
    <location>
        <position position="61"/>
    </location>
    <ligand>
        <name>Ni(2+)</name>
        <dbReference type="ChEBI" id="CHEBI:49786"/>
    </ligand>
</feature>
<dbReference type="RefSeq" id="WP_066970916.1">
    <property type="nucleotide sequence ID" value="NZ_LWMT01000046.1"/>
</dbReference>
<keyword evidence="5" id="KW-0456">Lyase</keyword>
<dbReference type="Proteomes" id="UP000077066">
    <property type="component" value="Unassembled WGS sequence"/>
</dbReference>
<keyword evidence="2" id="KW-0479">Metal-binding</keyword>
<dbReference type="GO" id="GO:0051287">
    <property type="term" value="F:NAD binding"/>
    <property type="evidence" value="ECO:0007669"/>
    <property type="project" value="InterPro"/>
</dbReference>
<comment type="similarity">
    <text evidence="3">Belongs to the complex I 49 kDa subunit family.</text>
</comment>
<keyword evidence="2" id="KW-0460">Magnesium</keyword>
<comment type="caution">
    <text evidence="5">The sequence shown here is derived from an EMBL/GenBank/DDBJ whole genome shotgun (WGS) entry which is preliminary data.</text>
</comment>
<dbReference type="PANTHER" id="PTHR43485:SF1">
    <property type="entry name" value="FORMATE HYDROGENLYASE SUBUNIT 5-RELATED"/>
    <property type="match status" value="1"/>
</dbReference>
<feature type="binding site" evidence="2">
    <location>
        <position position="352"/>
    </location>
    <ligand>
        <name>Fe cation</name>
        <dbReference type="ChEBI" id="CHEBI:24875"/>
    </ligand>
</feature>
<sequence length="375" mass="42795">MILPLGPIHPSFKEPLRLKIKTRGERVLDTEIDYGYVHRGIEKIMEGKTWQKSIYLAERICGICSYEHTQTFAEVIEKISDVRAPLRAQFLRVITNELDRIQSHYLANSTFFKAIEHETLFMYMLSLREHAMDAIEFLTGNRVNMGWNVVGGVRMDAKPAHLNKILEKLELIEKDHQRYAEIFENGPLVGLRTKDVGRMTKEEAIKGRAVGPIGRASGLKHDLRELHHTYKDNLEFKPIWRKEGDNFARIMNRFNEIPQSIDLIRQAIENLPKGDIRIPVTIGSGFAEWRNEAPRGEVRYMAETNGNLIKNISIRTPSIMNIDSCAKYMLKDVATVSDVVATYASSDPCIACAERVVILDVDNGKSKIADIFDIK</sequence>
<feature type="domain" description="NADH-quinone oxidoreductase subunit D" evidence="4">
    <location>
        <begin position="118"/>
        <end position="277"/>
    </location>
</feature>
<dbReference type="AlphaFoldDB" id="A0A166EVW0"/>
<dbReference type="Gene3D" id="1.10.645.10">
    <property type="entry name" value="Cytochrome-c3 Hydrogenase, chain B"/>
    <property type="match status" value="1"/>
</dbReference>
<organism evidence="5 6">
    <name type="scientific">Methanobrevibacter filiformis</name>
    <dbReference type="NCBI Taxonomy" id="55758"/>
    <lineage>
        <taxon>Archaea</taxon>
        <taxon>Methanobacteriati</taxon>
        <taxon>Methanobacteriota</taxon>
        <taxon>Methanomada group</taxon>
        <taxon>Methanobacteria</taxon>
        <taxon>Methanobacteriales</taxon>
        <taxon>Methanobacteriaceae</taxon>
        <taxon>Methanobrevibacter</taxon>
    </lineage>
</organism>
<keyword evidence="2" id="KW-0533">Nickel</keyword>
<name>A0A166EVW0_9EURY</name>
<feature type="binding site" evidence="2">
    <location>
        <position position="314"/>
    </location>
    <ligand>
        <name>Mg(2+)</name>
        <dbReference type="ChEBI" id="CHEBI:18420"/>
    </ligand>
</feature>
<dbReference type="GO" id="GO:0008901">
    <property type="term" value="F:ferredoxin hydrogenase activity"/>
    <property type="evidence" value="ECO:0007669"/>
    <property type="project" value="InterPro"/>
</dbReference>
<keyword evidence="2" id="KW-0408">Iron</keyword>
<dbReference type="GO" id="GO:0016829">
    <property type="term" value="F:lyase activity"/>
    <property type="evidence" value="ECO:0007669"/>
    <property type="project" value="UniProtKB-KW"/>
</dbReference>
<dbReference type="InterPro" id="IPR001501">
    <property type="entry name" value="Ni-dep_hyd_lsu"/>
</dbReference>
<dbReference type="Pfam" id="PF00374">
    <property type="entry name" value="NiFeSe_Hases"/>
    <property type="match status" value="1"/>
</dbReference>
<dbReference type="PANTHER" id="PTHR43485">
    <property type="entry name" value="HYDROGENASE-4 COMPONENT G"/>
    <property type="match status" value="1"/>
</dbReference>
<comment type="cofactor">
    <cofactor evidence="2">
        <name>Ni(2+)</name>
        <dbReference type="ChEBI" id="CHEBI:49786"/>
    </cofactor>
</comment>
<dbReference type="STRING" id="55758.MBFIL_03520"/>
<accession>A0A166EVW0</accession>
<dbReference type="GO" id="GO:0016151">
    <property type="term" value="F:nickel cation binding"/>
    <property type="evidence" value="ECO:0007669"/>
    <property type="project" value="InterPro"/>
</dbReference>
<dbReference type="OrthoDB" id="43567at2157"/>
<keyword evidence="1" id="KW-0560">Oxidoreductase</keyword>
<evidence type="ECO:0000313" key="5">
    <source>
        <dbReference type="EMBL" id="KZX17070.1"/>
    </source>
</evidence>
<dbReference type="EMBL" id="LWMT01000046">
    <property type="protein sequence ID" value="KZX17070.1"/>
    <property type="molecule type" value="Genomic_DNA"/>
</dbReference>
<reference evidence="5 6" key="1">
    <citation type="submission" date="2016-04" db="EMBL/GenBank/DDBJ databases">
        <title>Genome sequence of Methanobrevibacter filiformis DSM 11501.</title>
        <authorList>
            <person name="Poehlein A."/>
            <person name="Seedorf H."/>
            <person name="Daniel R."/>
        </authorList>
    </citation>
    <scope>NUCLEOTIDE SEQUENCE [LARGE SCALE GENOMIC DNA]</scope>
    <source>
        <strain evidence="5 6">DSM 11501</strain>
    </source>
</reference>
<keyword evidence="3" id="KW-1278">Translocase</keyword>
<dbReference type="InterPro" id="IPR029014">
    <property type="entry name" value="NiFe-Hase_large"/>
</dbReference>
<dbReference type="InterPro" id="IPR052197">
    <property type="entry name" value="ComplexI_49kDa-like"/>
</dbReference>
<dbReference type="GO" id="GO:0048038">
    <property type="term" value="F:quinone binding"/>
    <property type="evidence" value="ECO:0007669"/>
    <property type="project" value="InterPro"/>
</dbReference>
<protein>
    <submittedName>
        <fullName evidence="5">Formate hydrogenlyase subunit 5</fullName>
    </submittedName>
</protein>
<evidence type="ECO:0000256" key="1">
    <source>
        <dbReference type="ARBA" id="ARBA00023002"/>
    </source>
</evidence>
<dbReference type="InterPro" id="IPR001135">
    <property type="entry name" value="NADH_Q_OxRdtase_suD"/>
</dbReference>
<keyword evidence="6" id="KW-1185">Reference proteome</keyword>
<dbReference type="PROSITE" id="PS00535">
    <property type="entry name" value="COMPLEX1_49K"/>
    <property type="match status" value="1"/>
</dbReference>
<keyword evidence="3" id="KW-0520">NAD</keyword>
<dbReference type="GO" id="GO:0016651">
    <property type="term" value="F:oxidoreductase activity, acting on NAD(P)H"/>
    <property type="evidence" value="ECO:0007669"/>
    <property type="project" value="InterPro"/>
</dbReference>
<feature type="binding site" evidence="2">
    <location>
        <position position="42"/>
    </location>
    <ligand>
        <name>Mg(2+)</name>
        <dbReference type="ChEBI" id="CHEBI:18420"/>
    </ligand>
</feature>
<proteinExistence type="inferred from homology"/>
<evidence type="ECO:0000256" key="3">
    <source>
        <dbReference type="RuleBase" id="RU003685"/>
    </source>
</evidence>
<dbReference type="PATRIC" id="fig|55758.3.peg.393"/>
<feature type="binding site" evidence="2">
    <location>
        <position position="349"/>
    </location>
    <ligand>
        <name>Ni(2+)</name>
        <dbReference type="ChEBI" id="CHEBI:49786"/>
    </ligand>
</feature>
<comment type="cofactor">
    <cofactor evidence="2">
        <name>Fe cation</name>
        <dbReference type="ChEBI" id="CHEBI:24875"/>
    </cofactor>
</comment>
<dbReference type="PROSITE" id="PS00507">
    <property type="entry name" value="NI_HGENASE_L_1"/>
    <property type="match status" value="1"/>
</dbReference>
<dbReference type="InterPro" id="IPR014029">
    <property type="entry name" value="NADH_UbQ_OxRdtase_49kDa_CS"/>
</dbReference>
<dbReference type="SUPFAM" id="SSF56762">
    <property type="entry name" value="HydB/Nqo4-like"/>
    <property type="match status" value="1"/>
</dbReference>
<evidence type="ECO:0000256" key="2">
    <source>
        <dbReference type="PIRSR" id="PIRSR601501-1"/>
    </source>
</evidence>
<feature type="binding site" evidence="2">
    <location>
        <position position="64"/>
    </location>
    <ligand>
        <name>Fe cation</name>
        <dbReference type="ChEBI" id="CHEBI:24875"/>
    </ligand>
</feature>
<dbReference type="InterPro" id="IPR018194">
    <property type="entry name" value="Ni-dep_hyd_lsu_Ni_BS"/>
</dbReference>
<feature type="binding site" evidence="2">
    <location>
        <position position="64"/>
    </location>
    <ligand>
        <name>Ni(2+)</name>
        <dbReference type="ChEBI" id="CHEBI:49786"/>
    </ligand>
</feature>